<dbReference type="EMBL" id="AUYB01000024">
    <property type="protein sequence ID" value="KZN46848.1"/>
    <property type="molecule type" value="Genomic_DNA"/>
</dbReference>
<dbReference type="CDD" id="cd01144">
    <property type="entry name" value="BtuF"/>
    <property type="match status" value="1"/>
</dbReference>
<protein>
    <recommendedName>
        <fullName evidence="3">Fe/B12 periplasmic-binding domain-containing protein</fullName>
    </recommendedName>
</protein>
<dbReference type="InterPro" id="IPR050902">
    <property type="entry name" value="ABC_Transporter_SBP"/>
</dbReference>
<dbReference type="InterPro" id="IPR054828">
    <property type="entry name" value="Vit_B12_bind_prot"/>
</dbReference>
<evidence type="ECO:0000259" key="3">
    <source>
        <dbReference type="PROSITE" id="PS50983"/>
    </source>
</evidence>
<sequence>MLSKFTTLCMLLIASSFVHAQQKKTPERIIALAPHIVENLYSIGAGERIVGTVEHADYPIAAKEIPRIGGFHGLQFEKLLALNPDLVIAWKSGNKETDIEKLKALGIPVVYSVAKDIKQVPKELLKLGKLTGLESQAKKQADKFNEDYNSIVARYKNKAPLDVFYQLWPSPLMTINGKTWIHQTLAICGVRNVFADATTEYPQISLENVIAKHPQVIVIPNERAAEEPQKVNWQLWPEVPAVKHQQYIEVNADLLHRFSTRMLTGVKDMCGKLHASRTYYGKRQ</sequence>
<dbReference type="PANTHER" id="PTHR30535">
    <property type="entry name" value="VITAMIN B12-BINDING PROTEIN"/>
    <property type="match status" value="1"/>
</dbReference>
<dbReference type="PROSITE" id="PS50983">
    <property type="entry name" value="FE_B12_PBP"/>
    <property type="match status" value="1"/>
</dbReference>
<keyword evidence="1 2" id="KW-0732">Signal</keyword>
<evidence type="ECO:0000256" key="2">
    <source>
        <dbReference type="SAM" id="SignalP"/>
    </source>
</evidence>
<organism evidence="4 5">
    <name type="scientific">Pseudoalteromonas luteoviolacea DSM 6061</name>
    <dbReference type="NCBI Taxonomy" id="1365250"/>
    <lineage>
        <taxon>Bacteria</taxon>
        <taxon>Pseudomonadati</taxon>
        <taxon>Pseudomonadota</taxon>
        <taxon>Gammaproteobacteria</taxon>
        <taxon>Alteromonadales</taxon>
        <taxon>Pseudoalteromonadaceae</taxon>
        <taxon>Pseudoalteromonas</taxon>
    </lineage>
</organism>
<dbReference type="PANTHER" id="PTHR30535:SF34">
    <property type="entry name" value="MOLYBDATE-BINDING PROTEIN MOLA"/>
    <property type="match status" value="1"/>
</dbReference>
<dbReference type="SUPFAM" id="SSF53807">
    <property type="entry name" value="Helical backbone' metal receptor"/>
    <property type="match status" value="1"/>
</dbReference>
<dbReference type="GO" id="GO:0071281">
    <property type="term" value="P:cellular response to iron ion"/>
    <property type="evidence" value="ECO:0007669"/>
    <property type="project" value="TreeGrafter"/>
</dbReference>
<name>A0A167BS97_9GAMM</name>
<dbReference type="Proteomes" id="UP000076643">
    <property type="component" value="Unassembled WGS sequence"/>
</dbReference>
<comment type="caution">
    <text evidence="4">The sequence shown here is derived from an EMBL/GenBank/DDBJ whole genome shotgun (WGS) entry which is preliminary data.</text>
</comment>
<accession>A0A167BS97</accession>
<proteinExistence type="predicted"/>
<dbReference type="PATRIC" id="fig|1365250.3.peg.401"/>
<evidence type="ECO:0000313" key="4">
    <source>
        <dbReference type="EMBL" id="KZN46848.1"/>
    </source>
</evidence>
<dbReference type="NCBIfam" id="NF038402">
    <property type="entry name" value="TroA_like"/>
    <property type="match status" value="1"/>
</dbReference>
<dbReference type="AlphaFoldDB" id="A0A167BS97"/>
<evidence type="ECO:0000313" key="5">
    <source>
        <dbReference type="Proteomes" id="UP000076643"/>
    </source>
</evidence>
<dbReference type="RefSeq" id="WP_063364580.1">
    <property type="nucleotide sequence ID" value="NZ_AQHB01000014.1"/>
</dbReference>
<feature type="chain" id="PRO_5007884352" description="Fe/B12 periplasmic-binding domain-containing protein" evidence="2">
    <location>
        <begin position="21"/>
        <end position="284"/>
    </location>
</feature>
<keyword evidence="5" id="KW-1185">Reference proteome</keyword>
<dbReference type="Gene3D" id="3.40.50.1980">
    <property type="entry name" value="Nitrogenase molybdenum iron protein domain"/>
    <property type="match status" value="2"/>
</dbReference>
<reference evidence="4 5" key="1">
    <citation type="submission" date="2013-07" db="EMBL/GenBank/DDBJ databases">
        <title>Comparative Genomic and Metabolomic Analysis of Twelve Strains of Pseudoalteromonas luteoviolacea.</title>
        <authorList>
            <person name="Vynne N.G."/>
            <person name="Mansson M."/>
            <person name="Gram L."/>
        </authorList>
    </citation>
    <scope>NUCLEOTIDE SEQUENCE [LARGE SCALE GENOMIC DNA]</scope>
    <source>
        <strain evidence="4 5">DSM 6061</strain>
    </source>
</reference>
<dbReference type="InterPro" id="IPR002491">
    <property type="entry name" value="ABC_transptr_periplasmic_BD"/>
</dbReference>
<gene>
    <name evidence="4" type="ORF">N475_07510</name>
</gene>
<feature type="domain" description="Fe/B12 periplasmic-binding" evidence="3">
    <location>
        <begin position="28"/>
        <end position="277"/>
    </location>
</feature>
<dbReference type="Pfam" id="PF01497">
    <property type="entry name" value="Peripla_BP_2"/>
    <property type="match status" value="1"/>
</dbReference>
<evidence type="ECO:0000256" key="1">
    <source>
        <dbReference type="ARBA" id="ARBA00022729"/>
    </source>
</evidence>
<feature type="signal peptide" evidence="2">
    <location>
        <begin position="1"/>
        <end position="20"/>
    </location>
</feature>